<organism evidence="1 2">
    <name type="scientific">Papaver atlanticum</name>
    <dbReference type="NCBI Taxonomy" id="357466"/>
    <lineage>
        <taxon>Eukaryota</taxon>
        <taxon>Viridiplantae</taxon>
        <taxon>Streptophyta</taxon>
        <taxon>Embryophyta</taxon>
        <taxon>Tracheophyta</taxon>
        <taxon>Spermatophyta</taxon>
        <taxon>Magnoliopsida</taxon>
        <taxon>Ranunculales</taxon>
        <taxon>Papaveraceae</taxon>
        <taxon>Papaveroideae</taxon>
        <taxon>Papaver</taxon>
    </lineage>
</organism>
<name>A0AAD4S472_9MAGN</name>
<dbReference type="Proteomes" id="UP001202328">
    <property type="component" value="Unassembled WGS sequence"/>
</dbReference>
<gene>
    <name evidence="1" type="ORF">MKW98_000520</name>
</gene>
<sequence>MGMGILNRVVKAEAMSVGGALLCTGRFQDNIETRRVIYAIARVMRALYKEDYTINLQLRCGLLVQRMLILVTAQHLARWWRDKMHSNRAAMLIKTQGFHRSLLDHGDGLAYYMMKYYHTGSPNFTVKFLKSIHDDTLTHFPSYIIRFTKVYFFIYLVLITSVCAGLSDDKYIQLLFGRGKTTELDVRCSSHDINISKFYTTSCLFICNGLFFMDAYELILEFGHHLGWLFGISNVFLFVTNGGSIEACELFDETMQQVHFVFTILRLHMTKENKSGNA</sequence>
<keyword evidence="2" id="KW-1185">Reference proteome</keyword>
<evidence type="ECO:0000313" key="1">
    <source>
        <dbReference type="EMBL" id="KAI3861568.1"/>
    </source>
</evidence>
<protein>
    <submittedName>
        <fullName evidence="1">Uncharacterized protein</fullName>
    </submittedName>
</protein>
<dbReference type="AlphaFoldDB" id="A0AAD4S472"/>
<comment type="caution">
    <text evidence="1">The sequence shown here is derived from an EMBL/GenBank/DDBJ whole genome shotgun (WGS) entry which is preliminary data.</text>
</comment>
<evidence type="ECO:0000313" key="2">
    <source>
        <dbReference type="Proteomes" id="UP001202328"/>
    </source>
</evidence>
<accession>A0AAD4S472</accession>
<proteinExistence type="predicted"/>
<dbReference type="EMBL" id="JAJJMB010014260">
    <property type="protein sequence ID" value="KAI3861568.1"/>
    <property type="molecule type" value="Genomic_DNA"/>
</dbReference>
<reference evidence="1" key="1">
    <citation type="submission" date="2022-04" db="EMBL/GenBank/DDBJ databases">
        <title>A functionally conserved STORR gene fusion in Papaver species that diverged 16.8 million years ago.</title>
        <authorList>
            <person name="Catania T."/>
        </authorList>
    </citation>
    <scope>NUCLEOTIDE SEQUENCE</scope>
    <source>
        <strain evidence="1">S-188037</strain>
    </source>
</reference>